<organism evidence="1">
    <name type="scientific">marine sediment metagenome</name>
    <dbReference type="NCBI Taxonomy" id="412755"/>
    <lineage>
        <taxon>unclassified sequences</taxon>
        <taxon>metagenomes</taxon>
        <taxon>ecological metagenomes</taxon>
    </lineage>
</organism>
<dbReference type="AlphaFoldDB" id="X1BE79"/>
<proteinExistence type="predicted"/>
<gene>
    <name evidence="1" type="ORF">S01H4_44822</name>
</gene>
<comment type="caution">
    <text evidence="1">The sequence shown here is derived from an EMBL/GenBank/DDBJ whole genome shotgun (WGS) entry which is preliminary data.</text>
</comment>
<reference evidence="1" key="1">
    <citation type="journal article" date="2014" name="Front. Microbiol.">
        <title>High frequency of phylogenetically diverse reductive dehalogenase-homologous genes in deep subseafloor sedimentary metagenomes.</title>
        <authorList>
            <person name="Kawai M."/>
            <person name="Futagami T."/>
            <person name="Toyoda A."/>
            <person name="Takaki Y."/>
            <person name="Nishi S."/>
            <person name="Hori S."/>
            <person name="Arai W."/>
            <person name="Tsubouchi T."/>
            <person name="Morono Y."/>
            <person name="Uchiyama I."/>
            <person name="Ito T."/>
            <person name="Fujiyama A."/>
            <person name="Inagaki F."/>
            <person name="Takami H."/>
        </authorList>
    </citation>
    <scope>NUCLEOTIDE SEQUENCE</scope>
    <source>
        <strain evidence="1">Expedition CK06-06</strain>
    </source>
</reference>
<accession>X1BE79</accession>
<dbReference type="EMBL" id="BART01024898">
    <property type="protein sequence ID" value="GAG94254.1"/>
    <property type="molecule type" value="Genomic_DNA"/>
</dbReference>
<protein>
    <recommendedName>
        <fullName evidence="2">Capsid protein</fullName>
    </recommendedName>
</protein>
<name>X1BE79_9ZZZZ</name>
<evidence type="ECO:0000313" key="1">
    <source>
        <dbReference type="EMBL" id="GAG94254.1"/>
    </source>
</evidence>
<sequence length="194" mass="21091">MAIDDSTALQTNVPGLLEIAASNAAYALEKAIDTTVNTLFASLPATWAGSDGQTFTDDILIALMEGLDEGDVPRTDRSIVFDPSTVADLYKIDKFMSYDYTKTVFTTDAYIGKINTYNLPGFVSTNLYGASNTGNYGALLHRDAIGVVIQSDPKVEKWREPTIHSDIVNISAMYGADIVRSTFGAQFFTRYKGA</sequence>
<evidence type="ECO:0008006" key="2">
    <source>
        <dbReference type="Google" id="ProtNLM"/>
    </source>
</evidence>